<keyword evidence="3" id="KW-1185">Reference proteome</keyword>
<feature type="region of interest" description="Disordered" evidence="1">
    <location>
        <begin position="27"/>
        <end position="68"/>
    </location>
</feature>
<gene>
    <name evidence="2" type="ORF">Y981_00900</name>
</gene>
<dbReference type="EMBL" id="CP007243">
    <property type="protein sequence ID" value="AIA31389.1"/>
    <property type="molecule type" value="Genomic_DNA"/>
</dbReference>
<accession>A0A059XS25</accession>
<protein>
    <submittedName>
        <fullName evidence="2">Uncharacterized protein</fullName>
    </submittedName>
</protein>
<name>A0A059XS25_9BACT</name>
<sequence length="68" mass="7552">MLVWEFAHRLTPINFDSVCVPVQRSNYSRSAQGGQEWALAGAGDNMGRKSPERPEKRPPGTPERGKKA</sequence>
<dbReference type="Proteomes" id="UP000027059">
    <property type="component" value="Chromosome"/>
</dbReference>
<dbReference type="KEGG" id="lfp:Y981_00900"/>
<feature type="compositionally biased region" description="Basic and acidic residues" evidence="1">
    <location>
        <begin position="46"/>
        <end position="68"/>
    </location>
</feature>
<dbReference type="HOGENOM" id="CLU_2788830_0_0_0"/>
<proteinExistence type="predicted"/>
<evidence type="ECO:0000313" key="3">
    <source>
        <dbReference type="Proteomes" id="UP000027059"/>
    </source>
</evidence>
<reference evidence="3" key="1">
    <citation type="submission" date="2014-02" db="EMBL/GenBank/DDBJ databases">
        <title>Complete genome sequence and comparative genomic analysis of the nitrogen-fixing bacterium Leptospirillum ferriphilum YSK.</title>
        <authorList>
            <person name="Guo X."/>
            <person name="Yin H."/>
            <person name="Liang Y."/>
            <person name="Hu Q."/>
            <person name="Ma L."/>
            <person name="Xiao Y."/>
            <person name="Zhang X."/>
            <person name="Qiu G."/>
            <person name="Liu X."/>
        </authorList>
    </citation>
    <scope>NUCLEOTIDE SEQUENCE [LARGE SCALE GENOMIC DNA]</scope>
    <source>
        <strain evidence="3">YSK</strain>
    </source>
</reference>
<evidence type="ECO:0000256" key="1">
    <source>
        <dbReference type="SAM" id="MobiDB-lite"/>
    </source>
</evidence>
<dbReference type="AlphaFoldDB" id="A0A059XS25"/>
<evidence type="ECO:0000313" key="2">
    <source>
        <dbReference type="EMBL" id="AIA31389.1"/>
    </source>
</evidence>
<organism evidence="2 3">
    <name type="scientific">Leptospirillum ferriphilum YSK</name>
    <dbReference type="NCBI Taxonomy" id="1441628"/>
    <lineage>
        <taxon>Bacteria</taxon>
        <taxon>Pseudomonadati</taxon>
        <taxon>Nitrospirota</taxon>
        <taxon>Nitrospiria</taxon>
        <taxon>Nitrospirales</taxon>
        <taxon>Nitrospiraceae</taxon>
        <taxon>Leptospirillum</taxon>
    </lineage>
</organism>
<reference evidence="2 3" key="2">
    <citation type="journal article" date="2015" name="Biomed. Res. Int.">
        <title>Effects of Arsenite Resistance on the Growth and Functional Gene Expression of Leptospirillum ferriphilum and Acidithiobacillus thiooxidans in Pure Culture and Coculture.</title>
        <authorList>
            <person name="Jiang H."/>
            <person name="Liang Y."/>
            <person name="Yin H."/>
            <person name="Xiao Y."/>
            <person name="Guo X."/>
            <person name="Xu Y."/>
            <person name="Hu Q."/>
            <person name="Liu H."/>
            <person name="Liu X."/>
        </authorList>
    </citation>
    <scope>NUCLEOTIDE SEQUENCE [LARGE SCALE GENOMIC DNA]</scope>
    <source>
        <strain evidence="2 3">YSK</strain>
    </source>
</reference>